<sequence length="153" mass="16571">MKTAPSTRRIKYNYRHRILPAIKPAASEPAAPKPTAPKPTAIEPAAVEPMGIEPAAAELVAAEPIAAEPVVAEPAARNLAPKATEISADLNKNNIFPEGTRRQRRAAHETALANTNKLSGFHAAFLIGLVKENWLAPTALHQDRLLEQPKNWK</sequence>
<gene>
    <name evidence="1" type="ORF">K432DRAFT_407265</name>
</gene>
<organism evidence="1 2">
    <name type="scientific">Lepidopterella palustris CBS 459.81</name>
    <dbReference type="NCBI Taxonomy" id="1314670"/>
    <lineage>
        <taxon>Eukaryota</taxon>
        <taxon>Fungi</taxon>
        <taxon>Dikarya</taxon>
        <taxon>Ascomycota</taxon>
        <taxon>Pezizomycotina</taxon>
        <taxon>Dothideomycetes</taxon>
        <taxon>Pleosporomycetidae</taxon>
        <taxon>Mytilinidiales</taxon>
        <taxon>Argynnaceae</taxon>
        <taxon>Lepidopterella</taxon>
    </lineage>
</organism>
<dbReference type="Proteomes" id="UP000250266">
    <property type="component" value="Unassembled WGS sequence"/>
</dbReference>
<keyword evidence="2" id="KW-1185">Reference proteome</keyword>
<reference evidence="1 2" key="1">
    <citation type="journal article" date="2016" name="Nat. Commun.">
        <title>Ectomycorrhizal ecology is imprinted in the genome of the dominant symbiotic fungus Cenococcum geophilum.</title>
        <authorList>
            <consortium name="DOE Joint Genome Institute"/>
            <person name="Peter M."/>
            <person name="Kohler A."/>
            <person name="Ohm R.A."/>
            <person name="Kuo A."/>
            <person name="Krutzmann J."/>
            <person name="Morin E."/>
            <person name="Arend M."/>
            <person name="Barry K.W."/>
            <person name="Binder M."/>
            <person name="Choi C."/>
            <person name="Clum A."/>
            <person name="Copeland A."/>
            <person name="Grisel N."/>
            <person name="Haridas S."/>
            <person name="Kipfer T."/>
            <person name="LaButti K."/>
            <person name="Lindquist E."/>
            <person name="Lipzen A."/>
            <person name="Maire R."/>
            <person name="Meier B."/>
            <person name="Mihaltcheva S."/>
            <person name="Molinier V."/>
            <person name="Murat C."/>
            <person name="Poggeler S."/>
            <person name="Quandt C.A."/>
            <person name="Sperisen C."/>
            <person name="Tritt A."/>
            <person name="Tisserant E."/>
            <person name="Crous P.W."/>
            <person name="Henrissat B."/>
            <person name="Nehls U."/>
            <person name="Egli S."/>
            <person name="Spatafora J.W."/>
            <person name="Grigoriev I.V."/>
            <person name="Martin F.M."/>
        </authorList>
    </citation>
    <scope>NUCLEOTIDE SEQUENCE [LARGE SCALE GENOMIC DNA]</scope>
    <source>
        <strain evidence="1 2">CBS 459.81</strain>
    </source>
</reference>
<evidence type="ECO:0000313" key="2">
    <source>
        <dbReference type="Proteomes" id="UP000250266"/>
    </source>
</evidence>
<dbReference type="EMBL" id="KV745124">
    <property type="protein sequence ID" value="OCK77486.1"/>
    <property type="molecule type" value="Genomic_DNA"/>
</dbReference>
<protein>
    <submittedName>
        <fullName evidence="1">Uncharacterized protein</fullName>
    </submittedName>
</protein>
<proteinExistence type="predicted"/>
<evidence type="ECO:0000313" key="1">
    <source>
        <dbReference type="EMBL" id="OCK77486.1"/>
    </source>
</evidence>
<name>A0A8E2E5C9_9PEZI</name>
<dbReference type="AlphaFoldDB" id="A0A8E2E5C9"/>
<accession>A0A8E2E5C9</accession>